<dbReference type="Proteomes" id="UP000186221">
    <property type="component" value="Unassembled WGS sequence"/>
</dbReference>
<dbReference type="OrthoDB" id="7877197at2"/>
<dbReference type="AlphaFoldDB" id="A0A1N7P559"/>
<feature type="signal peptide" evidence="1">
    <location>
        <begin position="1"/>
        <end position="18"/>
    </location>
</feature>
<evidence type="ECO:0000313" key="3">
    <source>
        <dbReference type="Proteomes" id="UP000186221"/>
    </source>
</evidence>
<keyword evidence="1" id="KW-0732">Signal</keyword>
<evidence type="ECO:0000256" key="1">
    <source>
        <dbReference type="SAM" id="SignalP"/>
    </source>
</evidence>
<gene>
    <name evidence="2" type="ORF">SAMN05421580_10967</name>
</gene>
<evidence type="ECO:0000313" key="2">
    <source>
        <dbReference type="EMBL" id="SIT05714.1"/>
    </source>
</evidence>
<feature type="chain" id="PRO_5012523662" description="Lipoprotein" evidence="1">
    <location>
        <begin position="19"/>
        <end position="237"/>
    </location>
</feature>
<reference evidence="3" key="1">
    <citation type="submission" date="2017-01" db="EMBL/GenBank/DDBJ databases">
        <authorList>
            <person name="Varghese N."/>
            <person name="Submissions S."/>
        </authorList>
    </citation>
    <scope>NUCLEOTIDE SEQUENCE [LARGE SCALE GENOMIC DNA]</scope>
    <source>
        <strain evidence="3">DSM 19945</strain>
    </source>
</reference>
<accession>A0A1N7P559</accession>
<sequence length="237" mass="24630">MKPIFLALAGLLAVSACADRYLDESEASVVATGQITATSTLSAQADFARRMSSAYVSAARRTTTAQDIASFGVFLAAASAVDGAIGTASDTVVARRAITGATLQQGAKRTVPKTAIQGIYTGAKRLNCVATVAQVGVPLLSSEDPTTIRAARAFTFGAVQEVMITSREGLVREVADYKALVTAMTDAIDLSPSRAENTKGRDAGAFDINALKRYTDLLANCLEAQVSLSNAASDLKN</sequence>
<dbReference type="PROSITE" id="PS51257">
    <property type="entry name" value="PROKAR_LIPOPROTEIN"/>
    <property type="match status" value="1"/>
</dbReference>
<keyword evidence="3" id="KW-1185">Reference proteome</keyword>
<name>A0A1N7P559_9RHOB</name>
<dbReference type="EMBL" id="FTOG01000009">
    <property type="protein sequence ID" value="SIT05714.1"/>
    <property type="molecule type" value="Genomic_DNA"/>
</dbReference>
<dbReference type="STRING" id="453582.SAMN05421580_10967"/>
<proteinExistence type="predicted"/>
<dbReference type="RefSeq" id="WP_108188573.1">
    <property type="nucleotide sequence ID" value="NZ_FTOG01000009.1"/>
</dbReference>
<protein>
    <recommendedName>
        <fullName evidence="4">Lipoprotein</fullName>
    </recommendedName>
</protein>
<evidence type="ECO:0008006" key="4">
    <source>
        <dbReference type="Google" id="ProtNLM"/>
    </source>
</evidence>
<organism evidence="2 3">
    <name type="scientific">Rhodobacter aestuarii</name>
    <dbReference type="NCBI Taxonomy" id="453582"/>
    <lineage>
        <taxon>Bacteria</taxon>
        <taxon>Pseudomonadati</taxon>
        <taxon>Pseudomonadota</taxon>
        <taxon>Alphaproteobacteria</taxon>
        <taxon>Rhodobacterales</taxon>
        <taxon>Rhodobacter group</taxon>
        <taxon>Rhodobacter</taxon>
    </lineage>
</organism>